<dbReference type="InterPro" id="IPR050952">
    <property type="entry name" value="TRIM-NHL_E3_ligases"/>
</dbReference>
<dbReference type="RefSeq" id="WP_200355273.1">
    <property type="nucleotide sequence ID" value="NZ_JAENIL010000014.1"/>
</dbReference>
<evidence type="ECO:0000313" key="2">
    <source>
        <dbReference type="EMBL" id="MBK1877056.1"/>
    </source>
</evidence>
<organism evidence="2 3">
    <name type="scientific">Pelagicoccus mobilis</name>
    <dbReference type="NCBI Taxonomy" id="415221"/>
    <lineage>
        <taxon>Bacteria</taxon>
        <taxon>Pseudomonadati</taxon>
        <taxon>Verrucomicrobiota</taxon>
        <taxon>Opitutia</taxon>
        <taxon>Puniceicoccales</taxon>
        <taxon>Pelagicoccaceae</taxon>
        <taxon>Pelagicoccus</taxon>
    </lineage>
</organism>
<dbReference type="PANTHER" id="PTHR24104">
    <property type="entry name" value="E3 UBIQUITIN-PROTEIN LIGASE NHLRC1-RELATED"/>
    <property type="match status" value="1"/>
</dbReference>
<dbReference type="SUPFAM" id="SSF101898">
    <property type="entry name" value="NHL repeat"/>
    <property type="match status" value="1"/>
</dbReference>
<keyword evidence="3" id="KW-1185">Reference proteome</keyword>
<dbReference type="AlphaFoldDB" id="A0A934VKU4"/>
<name>A0A934VKU4_9BACT</name>
<keyword evidence="1" id="KW-0732">Signal</keyword>
<feature type="chain" id="PRO_5036943389" description="6-bladed beta-propeller" evidence="1">
    <location>
        <begin position="21"/>
        <end position="337"/>
    </location>
</feature>
<protein>
    <recommendedName>
        <fullName evidence="4">6-bladed beta-propeller</fullName>
    </recommendedName>
</protein>
<comment type="caution">
    <text evidence="2">The sequence shown here is derived from an EMBL/GenBank/DDBJ whole genome shotgun (WGS) entry which is preliminary data.</text>
</comment>
<dbReference type="GO" id="GO:0008270">
    <property type="term" value="F:zinc ion binding"/>
    <property type="evidence" value="ECO:0007669"/>
    <property type="project" value="UniProtKB-KW"/>
</dbReference>
<reference evidence="2" key="1">
    <citation type="submission" date="2021-01" db="EMBL/GenBank/DDBJ databases">
        <title>Modified the classification status of verrucomicrobia.</title>
        <authorList>
            <person name="Feng X."/>
        </authorList>
    </citation>
    <scope>NUCLEOTIDE SEQUENCE</scope>
    <source>
        <strain evidence="2">KCTC 13126</strain>
    </source>
</reference>
<gene>
    <name evidence="2" type="ORF">JIN87_09265</name>
</gene>
<sequence length="337" mass="37070">MRLYTLLAATLLATSASSHPIGDHSHEARETIQHPTLVGNGQNQYRAIPNWAKFEDNKPIGATHGGIAIDASGKVYMSTNGERSICVFDTDGNFIRSIAPDCSGIHSLMIREENGEEFLYGAHLTAQRIVKLDLEGNIVLEIKHSDDSPIPGSFKGLTAVTVLPDGKIVAAIGYGSNFLHIFSPEGELLKTFGRKGTGYDETHTCHGISLDTRYDELRLLVSDRENRRLKHYTLEGEMIGVYSTHLRRPCAVSFFGELCAVAELQGRVTILDKNGTPVAFLGDNPNPKQWAAFKTPLEDIPLGIFTAPHGLSYDKHGNLYVQDWNATGRVTKLEKLK</sequence>
<feature type="signal peptide" evidence="1">
    <location>
        <begin position="1"/>
        <end position="20"/>
    </location>
</feature>
<accession>A0A934VKU4</accession>
<proteinExistence type="predicted"/>
<evidence type="ECO:0000256" key="1">
    <source>
        <dbReference type="SAM" id="SignalP"/>
    </source>
</evidence>
<dbReference type="EMBL" id="JAENIL010000014">
    <property type="protein sequence ID" value="MBK1877056.1"/>
    <property type="molecule type" value="Genomic_DNA"/>
</dbReference>
<dbReference type="InterPro" id="IPR011042">
    <property type="entry name" value="6-blade_b-propeller_TolB-like"/>
</dbReference>
<dbReference type="PANTHER" id="PTHR24104:SF25">
    <property type="entry name" value="PROTEIN LIN-41"/>
    <property type="match status" value="1"/>
</dbReference>
<dbReference type="Proteomes" id="UP000617628">
    <property type="component" value="Unassembled WGS sequence"/>
</dbReference>
<dbReference type="Gene3D" id="2.120.10.30">
    <property type="entry name" value="TolB, C-terminal domain"/>
    <property type="match status" value="1"/>
</dbReference>
<evidence type="ECO:0000313" key="3">
    <source>
        <dbReference type="Proteomes" id="UP000617628"/>
    </source>
</evidence>
<evidence type="ECO:0008006" key="4">
    <source>
        <dbReference type="Google" id="ProtNLM"/>
    </source>
</evidence>